<comment type="caution">
    <text evidence="1">The sequence shown here is derived from an EMBL/GenBank/DDBJ whole genome shotgun (WGS) entry which is preliminary data.</text>
</comment>
<proteinExistence type="predicted"/>
<sequence>MMIEEIFKWIFLLKVFSQGWISAPGAEFRGAGGNQEGLAVEFDFLLIITGDHAPAAKIAFS</sequence>
<protein>
    <submittedName>
        <fullName evidence="1">Uncharacterized protein</fullName>
    </submittedName>
</protein>
<reference evidence="1 2" key="1">
    <citation type="submission" date="2019-08" db="EMBL/GenBank/DDBJ databases">
        <title>Bacillus genomes from the desert of Cuatro Cienegas, Coahuila.</title>
        <authorList>
            <person name="Olmedo-Alvarez G."/>
        </authorList>
    </citation>
    <scope>NUCLEOTIDE SEQUENCE [LARGE SCALE GENOMIC DNA]</scope>
    <source>
        <strain evidence="1 2">CH451a_14T</strain>
    </source>
</reference>
<evidence type="ECO:0000313" key="1">
    <source>
        <dbReference type="EMBL" id="TYS71381.1"/>
    </source>
</evidence>
<dbReference type="EMBL" id="VTEW01000032">
    <property type="protein sequence ID" value="TYS71381.1"/>
    <property type="molecule type" value="Genomic_DNA"/>
</dbReference>
<accession>A0A5D4T901</accession>
<dbReference type="RefSeq" id="WP_148993150.1">
    <property type="nucleotide sequence ID" value="NZ_VTEW01000032.1"/>
</dbReference>
<dbReference type="Proteomes" id="UP000325054">
    <property type="component" value="Unassembled WGS sequence"/>
</dbReference>
<evidence type="ECO:0000313" key="2">
    <source>
        <dbReference type="Proteomes" id="UP000325054"/>
    </source>
</evidence>
<name>A0A5D4T901_9BACI</name>
<dbReference type="AlphaFoldDB" id="A0A5D4T901"/>
<gene>
    <name evidence="1" type="ORF">FZC80_21880</name>
</gene>
<organism evidence="1 2">
    <name type="scientific">Rossellomorea aquimaris</name>
    <dbReference type="NCBI Taxonomy" id="189382"/>
    <lineage>
        <taxon>Bacteria</taxon>
        <taxon>Bacillati</taxon>
        <taxon>Bacillota</taxon>
        <taxon>Bacilli</taxon>
        <taxon>Bacillales</taxon>
        <taxon>Bacillaceae</taxon>
        <taxon>Rossellomorea</taxon>
    </lineage>
</organism>